<keyword evidence="1" id="KW-0472">Membrane</keyword>
<sequence length="182" mass="19774">MWAPSDSAKVVKYREGVGCVGGGLFMALVGSCALYLALNPEEAVRSPASVAAVIGWAMTLFVFVPGVLMILVGLVMLARPERVHLDDRGIWLRDNGKFDLIAWTEIRALHGRLPQPKAKDDPNSSPVAAALLFQPVDSGFLSRHPVLADPENPEVPRLKLPHKTAVQRLTRAIGETRPDLIP</sequence>
<feature type="transmembrane region" description="Helical" evidence="1">
    <location>
        <begin position="50"/>
        <end position="78"/>
    </location>
</feature>
<evidence type="ECO:0000256" key="1">
    <source>
        <dbReference type="SAM" id="Phobius"/>
    </source>
</evidence>
<keyword evidence="1" id="KW-1133">Transmembrane helix</keyword>
<keyword evidence="3" id="KW-1185">Reference proteome</keyword>
<comment type="caution">
    <text evidence="2">The sequence shown here is derived from an EMBL/GenBank/DDBJ whole genome shotgun (WGS) entry which is preliminary data.</text>
</comment>
<organism evidence="2 3">
    <name type="scientific">Saccharopolyspora dendranthemae</name>
    <dbReference type="NCBI Taxonomy" id="1181886"/>
    <lineage>
        <taxon>Bacteria</taxon>
        <taxon>Bacillati</taxon>
        <taxon>Actinomycetota</taxon>
        <taxon>Actinomycetes</taxon>
        <taxon>Pseudonocardiales</taxon>
        <taxon>Pseudonocardiaceae</taxon>
        <taxon>Saccharopolyspora</taxon>
    </lineage>
</organism>
<reference evidence="2 3" key="1">
    <citation type="submission" date="2019-06" db="EMBL/GenBank/DDBJ databases">
        <title>Sequencing the genomes of 1000 actinobacteria strains.</title>
        <authorList>
            <person name="Klenk H.-P."/>
        </authorList>
    </citation>
    <scope>NUCLEOTIDE SEQUENCE [LARGE SCALE GENOMIC DNA]</scope>
    <source>
        <strain evidence="2 3">DSM 46699</strain>
    </source>
</reference>
<gene>
    <name evidence="2" type="ORF">FHU35_111537</name>
</gene>
<dbReference type="EMBL" id="VIWX01000001">
    <property type="protein sequence ID" value="TWG08908.1"/>
    <property type="molecule type" value="Genomic_DNA"/>
</dbReference>
<evidence type="ECO:0008006" key="4">
    <source>
        <dbReference type="Google" id="ProtNLM"/>
    </source>
</evidence>
<dbReference type="Proteomes" id="UP000316184">
    <property type="component" value="Unassembled WGS sequence"/>
</dbReference>
<proteinExistence type="predicted"/>
<feature type="transmembrane region" description="Helical" evidence="1">
    <location>
        <begin position="17"/>
        <end position="38"/>
    </location>
</feature>
<name>A0A561VBC1_9PSEU</name>
<keyword evidence="1" id="KW-0812">Transmembrane</keyword>
<protein>
    <recommendedName>
        <fullName evidence="4">PH (Pleckstrin Homology) domain-containing protein</fullName>
    </recommendedName>
</protein>
<dbReference type="AlphaFoldDB" id="A0A561VBC1"/>
<accession>A0A561VBC1</accession>
<evidence type="ECO:0000313" key="3">
    <source>
        <dbReference type="Proteomes" id="UP000316184"/>
    </source>
</evidence>
<evidence type="ECO:0000313" key="2">
    <source>
        <dbReference type="EMBL" id="TWG08908.1"/>
    </source>
</evidence>